<gene>
    <name evidence="2" type="ordered locus">Ftrac_0172</name>
</gene>
<dbReference type="RefSeq" id="WP_013452334.1">
    <property type="nucleotide sequence ID" value="NC_014759.1"/>
</dbReference>
<keyword evidence="1" id="KW-0175">Coiled coil</keyword>
<dbReference type="eggNOG" id="COG1672">
    <property type="taxonomic scope" value="Bacteria"/>
</dbReference>
<proteinExistence type="predicted"/>
<reference evidence="2 3" key="1">
    <citation type="journal article" date="2011" name="Stand. Genomic Sci.">
        <title>Complete genome sequence of Marivirga tractuosa type strain (H-43).</title>
        <authorList>
            <person name="Pagani I."/>
            <person name="Chertkov O."/>
            <person name="Lapidus A."/>
            <person name="Lucas S."/>
            <person name="Del Rio T.G."/>
            <person name="Tice H."/>
            <person name="Copeland A."/>
            <person name="Cheng J.F."/>
            <person name="Nolan M."/>
            <person name="Saunders E."/>
            <person name="Pitluck S."/>
            <person name="Held B."/>
            <person name="Goodwin L."/>
            <person name="Liolios K."/>
            <person name="Ovchinikova G."/>
            <person name="Ivanova N."/>
            <person name="Mavromatis K."/>
            <person name="Pati A."/>
            <person name="Chen A."/>
            <person name="Palaniappan K."/>
            <person name="Land M."/>
            <person name="Hauser L."/>
            <person name="Jeffries C.D."/>
            <person name="Detter J.C."/>
            <person name="Han C."/>
            <person name="Tapia R."/>
            <person name="Ngatchou-Djao O.D."/>
            <person name="Rohde M."/>
            <person name="Goker M."/>
            <person name="Spring S."/>
            <person name="Sikorski J."/>
            <person name="Woyke T."/>
            <person name="Bristow J."/>
            <person name="Eisen J.A."/>
            <person name="Markowitz V."/>
            <person name="Hugenholtz P."/>
            <person name="Klenk H.P."/>
            <person name="Kyrpides N.C."/>
        </authorList>
    </citation>
    <scope>NUCLEOTIDE SEQUENCE [LARGE SCALE GENOMIC DNA]</scope>
    <source>
        <strain evidence="3">ATCC 23168 / DSM 4126 / NBRC 15989 / NCIMB 1408 / VKM B-1430 / H-43</strain>
    </source>
</reference>
<evidence type="ECO:0000313" key="3">
    <source>
        <dbReference type="Proteomes" id="UP000008720"/>
    </source>
</evidence>
<accession>E4TKK3</accession>
<protein>
    <submittedName>
        <fullName evidence="2">Uncharacterized protein</fullName>
    </submittedName>
</protein>
<dbReference type="SUPFAM" id="SSF52540">
    <property type="entry name" value="P-loop containing nucleoside triphosphate hydrolases"/>
    <property type="match status" value="1"/>
</dbReference>
<name>E4TKK3_MARTH</name>
<dbReference type="HOGENOM" id="CLU_304376_0_0_10"/>
<dbReference type="EMBL" id="CP002349">
    <property type="protein sequence ID" value="ADR20183.1"/>
    <property type="molecule type" value="Genomic_DNA"/>
</dbReference>
<dbReference type="AlphaFoldDB" id="E4TKK3"/>
<dbReference type="Proteomes" id="UP000008720">
    <property type="component" value="Chromosome"/>
</dbReference>
<evidence type="ECO:0000313" key="2">
    <source>
        <dbReference type="EMBL" id="ADR20183.1"/>
    </source>
</evidence>
<evidence type="ECO:0000256" key="1">
    <source>
        <dbReference type="SAM" id="Coils"/>
    </source>
</evidence>
<organism evidence="2 3">
    <name type="scientific">Marivirga tractuosa (strain ATCC 23168 / DSM 4126 / NBRC 15989 / NCIMB 1408 / VKM B-1430 / H-43)</name>
    <name type="common">Microscilla tractuosa</name>
    <name type="synonym">Flexibacter tractuosus</name>
    <dbReference type="NCBI Taxonomy" id="643867"/>
    <lineage>
        <taxon>Bacteria</taxon>
        <taxon>Pseudomonadati</taxon>
        <taxon>Bacteroidota</taxon>
        <taxon>Cytophagia</taxon>
        <taxon>Cytophagales</taxon>
        <taxon>Marivirgaceae</taxon>
        <taxon>Marivirga</taxon>
    </lineage>
</organism>
<feature type="coiled-coil region" evidence="1">
    <location>
        <begin position="496"/>
        <end position="541"/>
    </location>
</feature>
<dbReference type="OrthoDB" id="1109088at2"/>
<keyword evidence="3" id="KW-1185">Reference proteome</keyword>
<dbReference type="InterPro" id="IPR027417">
    <property type="entry name" value="P-loop_NTPase"/>
</dbReference>
<dbReference type="STRING" id="643867.Ftrac_0172"/>
<sequence>MEENQEQLAGQWHSFLQEYFQQLIQQKKSFLKAHIEFVKDQKPVQTDEVNFKADDEYKQAVFEFIKNTFADRPKIEEVDFDELHANLITEFQNLLSSVPDIIVKEQKPDRFSIQKEDSFGLKLRKPFKIFFFGVSKIPFHFINLFRKNRKPLKYWKHQIKSKALFERHFFNGFQDTFNELNQNILKEFTASLVRLRDFEDLPTDKNHTSFEESELGYSEVFVKTIKTKINDEYLRLCKAYEVEYHLVGTIEFKEKLLKSKRLVKDYQQFKKQFAKKQHQWQNTIHALFEDWRSELELSALQSFLQKSVDDLNKNVGEWNDKLQHNFISPIKSFLAEAQATFDNDKNQEEDISKKITQVKYITNKQLDKGLIQKMQESLSKNTILNQMDRLEHLIGERIEKLGNAYVVTKSNQFDNPLEDQELSSISNYELLSFELKPKLNDELETLKSTIFQKMGNLLIKVGDIDEIVNYVLSSASNSLGSEANENQARTIIVDGFERAENTAEEVDMQMQEVIENAQSELKKMNDELIQELQKLKENENVSALKIRISKAKAIHKSEALTQQVLDFLKHYFQIVKKFMLVYYQKAWELKEELSKRFLSATIENEPNRAVSDFLNESNQVIEGLPVIYKRLYAIEPLTDMVLFEGREKEIEKLSKAYTAWTDGKYASVLITAEKWSGMTSLINYAVKNIKFNNVPLRIELKFNDPNPKVLFESFSKLLETELGDKESVIDYLNTGKKRIIIVENLQKLFLREMHGQRSLVEFVDIMTATQRNVFWIGSMSVYTFEYLERSLKMSAFFSYHIPLEPLSNDEISKLIIKRNRISGFKIKFEALDKDVHDKKFKKLNDKERQQFLKERFFKDLNNFAKSNISMALMFWLLSTKKVDDQSIIIKNFKKPDLSFLSSLKSDRVFVLQALIMHDGLKLEQVATVLSFSVTKSKFLLIELLEDGVLIVKESQYLVNPIIYRNTVQLLKSRNLL</sequence>
<dbReference type="KEGG" id="mtt:Ftrac_0172"/>